<feature type="transmembrane region" description="Helical" evidence="2">
    <location>
        <begin position="48"/>
        <end position="65"/>
    </location>
</feature>
<gene>
    <name evidence="3" type="ORF">BFL34_01945</name>
</gene>
<dbReference type="Proteomes" id="UP000194837">
    <property type="component" value="Unassembled WGS sequence"/>
</dbReference>
<accession>A0A251Y678</accession>
<evidence type="ECO:0000313" key="3">
    <source>
        <dbReference type="EMBL" id="OUE19802.1"/>
    </source>
</evidence>
<feature type="region of interest" description="Disordered" evidence="1">
    <location>
        <begin position="1"/>
        <end position="40"/>
    </location>
</feature>
<keyword evidence="2" id="KW-0472">Membrane</keyword>
<sequence length="260" mass="27068">MTEPTPYGPTDPEAPGTPGTPYGPVTPPPDPPGTPFPPVAPVRGRNEAAWTAVVLAVLALLGALVPVLDLVTGLLAVVGAVFGTLALTRKRRRNSRPLAITGLALNVVALTAWVIAITTLVGLVLDTYPPSTPDAASSPVPTTPGTPEIVYPVTLTVELTGSATQVRMIWLGGLNGEYRDEPADDLPLTQEHDVYLTDAAFSAGDYFSVTAVLGEAGGTVSCRLRVGDRILAEDTASGRDEAASCQVAAFDMLDYRHSAE</sequence>
<dbReference type="InterPro" id="IPR038468">
    <property type="entry name" value="MmpS_C"/>
</dbReference>
<organism evidence="3 4">
    <name type="scientific">Clavibacter michiganensis</name>
    <dbReference type="NCBI Taxonomy" id="28447"/>
    <lineage>
        <taxon>Bacteria</taxon>
        <taxon>Bacillati</taxon>
        <taxon>Actinomycetota</taxon>
        <taxon>Actinomycetes</taxon>
        <taxon>Micrococcales</taxon>
        <taxon>Microbacteriaceae</taxon>
        <taxon>Clavibacter</taxon>
    </lineage>
</organism>
<evidence type="ECO:0000256" key="1">
    <source>
        <dbReference type="SAM" id="MobiDB-lite"/>
    </source>
</evidence>
<evidence type="ECO:0000313" key="4">
    <source>
        <dbReference type="Proteomes" id="UP000194837"/>
    </source>
</evidence>
<dbReference type="Gene3D" id="2.60.40.2880">
    <property type="entry name" value="MmpS1-5, C-terminal soluble domain"/>
    <property type="match status" value="1"/>
</dbReference>
<dbReference type="EMBL" id="MDJW01000009">
    <property type="protein sequence ID" value="OUE19802.1"/>
    <property type="molecule type" value="Genomic_DNA"/>
</dbReference>
<protein>
    <recommendedName>
        <fullName evidence="5">DUF4190 domain-containing protein</fullName>
    </recommendedName>
</protein>
<reference evidence="3 4" key="1">
    <citation type="submission" date="2016-08" db="EMBL/GenBank/DDBJ databases">
        <title>Genome sequence of Clavibacter michiganensis spp strain CFBP7494.</title>
        <authorList>
            <person name="Thapa S.P."/>
            <person name="Coaker G."/>
            <person name="Jacques M.-A."/>
        </authorList>
    </citation>
    <scope>NUCLEOTIDE SEQUENCE [LARGE SCALE GENOMIC DNA]</scope>
    <source>
        <strain evidence="3">CFBP7494</strain>
    </source>
</reference>
<dbReference type="AlphaFoldDB" id="A0A251Y678"/>
<name>A0A251Y678_9MICO</name>
<keyword evidence="2" id="KW-0812">Transmembrane</keyword>
<comment type="caution">
    <text evidence="3">The sequence shown here is derived from an EMBL/GenBank/DDBJ whole genome shotgun (WGS) entry which is preliminary data.</text>
</comment>
<proteinExistence type="predicted"/>
<evidence type="ECO:0000256" key="2">
    <source>
        <dbReference type="SAM" id="Phobius"/>
    </source>
</evidence>
<feature type="transmembrane region" description="Helical" evidence="2">
    <location>
        <begin position="100"/>
        <end position="125"/>
    </location>
</feature>
<keyword evidence="2" id="KW-1133">Transmembrane helix</keyword>
<feature type="compositionally biased region" description="Pro residues" evidence="1">
    <location>
        <begin position="24"/>
        <end position="40"/>
    </location>
</feature>
<evidence type="ECO:0008006" key="5">
    <source>
        <dbReference type="Google" id="ProtNLM"/>
    </source>
</evidence>